<dbReference type="InterPro" id="IPR001304">
    <property type="entry name" value="C-type_lectin-like"/>
</dbReference>
<feature type="domain" description="C-type lectin" evidence="2">
    <location>
        <begin position="30"/>
        <end position="143"/>
    </location>
</feature>
<dbReference type="SMART" id="SM00034">
    <property type="entry name" value="CLECT"/>
    <property type="match status" value="1"/>
</dbReference>
<gene>
    <name evidence="4" type="primary">LOC113078518</name>
</gene>
<dbReference type="InterPro" id="IPR016186">
    <property type="entry name" value="C-type_lectin-like/link_sf"/>
</dbReference>
<dbReference type="Pfam" id="PF00059">
    <property type="entry name" value="Lectin_C"/>
    <property type="match status" value="1"/>
</dbReference>
<evidence type="ECO:0000313" key="4">
    <source>
        <dbReference type="RefSeq" id="XP_026106602.1"/>
    </source>
</evidence>
<feature type="chain" id="PRO_5028354952" evidence="1">
    <location>
        <begin position="20"/>
        <end position="176"/>
    </location>
</feature>
<dbReference type="Proteomes" id="UP000515129">
    <property type="component" value="Unplaced"/>
</dbReference>
<evidence type="ECO:0000259" key="2">
    <source>
        <dbReference type="PROSITE" id="PS50041"/>
    </source>
</evidence>
<dbReference type="SUPFAM" id="SSF56436">
    <property type="entry name" value="C-type lectin-like"/>
    <property type="match status" value="1"/>
</dbReference>
<dbReference type="OrthoDB" id="6369810at2759"/>
<feature type="signal peptide" evidence="1">
    <location>
        <begin position="1"/>
        <end position="19"/>
    </location>
</feature>
<dbReference type="InterPro" id="IPR016187">
    <property type="entry name" value="CTDL_fold"/>
</dbReference>
<evidence type="ECO:0000313" key="3">
    <source>
        <dbReference type="Proteomes" id="UP000515129"/>
    </source>
</evidence>
<dbReference type="Gene3D" id="3.10.100.10">
    <property type="entry name" value="Mannose-Binding Protein A, subunit A"/>
    <property type="match status" value="1"/>
</dbReference>
<organism evidence="3 4">
    <name type="scientific">Carassius auratus</name>
    <name type="common">Goldfish</name>
    <dbReference type="NCBI Taxonomy" id="7957"/>
    <lineage>
        <taxon>Eukaryota</taxon>
        <taxon>Metazoa</taxon>
        <taxon>Chordata</taxon>
        <taxon>Craniata</taxon>
        <taxon>Vertebrata</taxon>
        <taxon>Euteleostomi</taxon>
        <taxon>Actinopterygii</taxon>
        <taxon>Neopterygii</taxon>
        <taxon>Teleostei</taxon>
        <taxon>Ostariophysi</taxon>
        <taxon>Cypriniformes</taxon>
        <taxon>Cyprinidae</taxon>
        <taxon>Cyprininae</taxon>
        <taxon>Carassius</taxon>
    </lineage>
</organism>
<proteinExistence type="predicted"/>
<dbReference type="RefSeq" id="XP_026106602.1">
    <property type="nucleotide sequence ID" value="XM_026250817.1"/>
</dbReference>
<dbReference type="PANTHER" id="PTHR45784">
    <property type="entry name" value="C-TYPE LECTIN DOMAIN FAMILY 20 MEMBER A-RELATED"/>
    <property type="match status" value="1"/>
</dbReference>
<dbReference type="GeneID" id="113078518"/>
<evidence type="ECO:0000256" key="1">
    <source>
        <dbReference type="SAM" id="SignalP"/>
    </source>
</evidence>
<accession>A0A6P6NC85</accession>
<dbReference type="AlphaFoldDB" id="A0A6P6NC85"/>
<keyword evidence="3" id="KW-1185">Reference proteome</keyword>
<dbReference type="PROSITE" id="PS50041">
    <property type="entry name" value="C_TYPE_LECTIN_2"/>
    <property type="match status" value="1"/>
</dbReference>
<protein>
    <submittedName>
        <fullName evidence="4">Snaclec coagulation factor IX/factor X-binding protein subunit A-like</fullName>
    </submittedName>
</protein>
<name>A0A6P6NC85_CARAU</name>
<sequence>MEQKLLLILMICGINCVTGLNTFMESYKNFYFVNEYKTFAEAQQYCREHYIDLVTLEDWADMKDLLALENVMSTDSAWIGLRKTGHEQWRWADPELYKDGETEYRNWGPHEPTNGGDEYCSVMDSIGNFRDTGCVTPRNFICYHSDLYENYSDHRERFHSSSSDVDVLFSGNYNSY</sequence>
<dbReference type="PANTHER" id="PTHR45784:SF3">
    <property type="entry name" value="C-TYPE LECTIN DOMAIN FAMILY 4 MEMBER K-LIKE-RELATED"/>
    <property type="match status" value="1"/>
</dbReference>
<keyword evidence="1" id="KW-0732">Signal</keyword>
<dbReference type="KEGG" id="caua:113078518"/>
<reference evidence="4" key="1">
    <citation type="submission" date="2025-08" db="UniProtKB">
        <authorList>
            <consortium name="RefSeq"/>
        </authorList>
    </citation>
    <scope>IDENTIFICATION</scope>
    <source>
        <strain evidence="4">Wakin</strain>
        <tissue evidence="4">Muscle</tissue>
    </source>
</reference>